<evidence type="ECO:0000313" key="3">
    <source>
        <dbReference type="WBParaSite" id="Csp11.Scaffold629.g8797.t1"/>
    </source>
</evidence>
<feature type="compositionally biased region" description="Polar residues" evidence="1">
    <location>
        <begin position="21"/>
        <end position="52"/>
    </location>
</feature>
<dbReference type="PANTHER" id="PTHR31128:SF6">
    <property type="entry name" value="SH2 DOMAIN-CONTAINING PROTEIN"/>
    <property type="match status" value="1"/>
</dbReference>
<accession>A0A1I7UFH5</accession>
<dbReference type="PANTHER" id="PTHR31128">
    <property type="entry name" value="PROTEIN CBR-CLEC-135-RELATED"/>
    <property type="match status" value="1"/>
</dbReference>
<name>A0A1I7UFH5_9PELO</name>
<dbReference type="WBParaSite" id="Csp11.Scaffold629.g8797.t1">
    <property type="protein sequence ID" value="Csp11.Scaffold629.g8797.t1"/>
    <property type="gene ID" value="Csp11.Scaffold629.g8797"/>
</dbReference>
<organism evidence="2 3">
    <name type="scientific">Caenorhabditis tropicalis</name>
    <dbReference type="NCBI Taxonomy" id="1561998"/>
    <lineage>
        <taxon>Eukaryota</taxon>
        <taxon>Metazoa</taxon>
        <taxon>Ecdysozoa</taxon>
        <taxon>Nematoda</taxon>
        <taxon>Chromadorea</taxon>
        <taxon>Rhabditida</taxon>
        <taxon>Rhabditina</taxon>
        <taxon>Rhabditomorpha</taxon>
        <taxon>Rhabditoidea</taxon>
        <taxon>Rhabditidae</taxon>
        <taxon>Peloderinae</taxon>
        <taxon>Caenorhabditis</taxon>
    </lineage>
</organism>
<dbReference type="AlphaFoldDB" id="A0A1I7UFH5"/>
<protein>
    <submittedName>
        <fullName evidence="3">SH2 domain-containing protein</fullName>
    </submittedName>
</protein>
<reference evidence="3" key="1">
    <citation type="submission" date="2016-11" db="UniProtKB">
        <authorList>
            <consortium name="WormBaseParasite"/>
        </authorList>
    </citation>
    <scope>IDENTIFICATION</scope>
</reference>
<feature type="region of interest" description="Disordered" evidence="1">
    <location>
        <begin position="1"/>
        <end position="52"/>
    </location>
</feature>
<dbReference type="STRING" id="1561998.A0A1I7UFH5"/>
<evidence type="ECO:0000256" key="1">
    <source>
        <dbReference type="SAM" id="MobiDB-lite"/>
    </source>
</evidence>
<keyword evidence="2" id="KW-1185">Reference proteome</keyword>
<dbReference type="eggNOG" id="ENOG502T0UY">
    <property type="taxonomic scope" value="Eukaryota"/>
</dbReference>
<sequence>MRPSERSKKNSGGKKGSLLSTYDNISSRQNSTRGDVFSVATSSPSNQTSPKIDMATYSSSQLLTLDSRSVSSRPNVTGTFLEPKIEEHYKGVLNKKEAARVTAKNDFILYYRISKDSTNTQVPMTVPLFICYRDSVDQVYNFRVEQLLLENNSSWWTVVINKQQTQLFRHLSDLLRCYHSYRYICPTTGRSEIFPVWKYPTVTIKQ</sequence>
<evidence type="ECO:0000313" key="2">
    <source>
        <dbReference type="Proteomes" id="UP000095282"/>
    </source>
</evidence>
<dbReference type="Proteomes" id="UP000095282">
    <property type="component" value="Unplaced"/>
</dbReference>
<proteinExistence type="predicted"/>